<dbReference type="GO" id="GO:0009073">
    <property type="term" value="P:aromatic amino acid family biosynthetic process"/>
    <property type="evidence" value="ECO:0007669"/>
    <property type="project" value="UniProtKB-KW"/>
</dbReference>
<accession>A0A1A9RFK0</accession>
<dbReference type="InterPro" id="IPR023000">
    <property type="entry name" value="Shikimate_kinase_CS"/>
</dbReference>
<evidence type="ECO:0000256" key="8">
    <source>
        <dbReference type="ARBA" id="ARBA00022840"/>
    </source>
</evidence>
<dbReference type="UniPathway" id="UPA00053">
    <property type="reaction ID" value="UER00088"/>
</dbReference>
<keyword evidence="4 11" id="KW-0028">Amino-acid biosynthesis</keyword>
<proteinExistence type="inferred from homology"/>
<feature type="binding site" evidence="11">
    <location>
        <position position="40"/>
    </location>
    <ligand>
        <name>substrate</name>
    </ligand>
</feature>
<dbReference type="InterPro" id="IPR031322">
    <property type="entry name" value="Shikimate/glucono_kinase"/>
</dbReference>
<dbReference type="GO" id="GO:0005524">
    <property type="term" value="F:ATP binding"/>
    <property type="evidence" value="ECO:0007669"/>
    <property type="project" value="UniProtKB-UniRule"/>
</dbReference>
<dbReference type="EC" id="2.7.1.71" evidence="3 11"/>
<keyword evidence="11" id="KW-0963">Cytoplasm</keyword>
<comment type="catalytic activity">
    <reaction evidence="10 11">
        <text>shikimate + ATP = 3-phosphoshikimate + ADP + H(+)</text>
        <dbReference type="Rhea" id="RHEA:13121"/>
        <dbReference type="ChEBI" id="CHEBI:15378"/>
        <dbReference type="ChEBI" id="CHEBI:30616"/>
        <dbReference type="ChEBI" id="CHEBI:36208"/>
        <dbReference type="ChEBI" id="CHEBI:145989"/>
        <dbReference type="ChEBI" id="CHEBI:456216"/>
        <dbReference type="EC" id="2.7.1.71"/>
    </reaction>
</comment>
<keyword evidence="9 11" id="KW-0057">Aromatic amino acid biosynthesis</keyword>
<dbReference type="AlphaFoldDB" id="A0A1A9RFK0"/>
<keyword evidence="7 11" id="KW-0418">Kinase</keyword>
<dbReference type="Gene3D" id="3.40.50.300">
    <property type="entry name" value="P-loop containing nucleotide triphosphate hydrolases"/>
    <property type="match status" value="1"/>
</dbReference>
<comment type="caution">
    <text evidence="11">Lacks conserved residue(s) required for the propagation of feature annotation.</text>
</comment>
<dbReference type="SUPFAM" id="SSF52540">
    <property type="entry name" value="P-loop containing nucleoside triphosphate hydrolases"/>
    <property type="match status" value="1"/>
</dbReference>
<comment type="function">
    <text evidence="11">Catalyzes the specific phosphorylation of the 3-hydroxyl group of shikimic acid using ATP as a cosubstrate.</text>
</comment>
<dbReference type="PANTHER" id="PTHR21087">
    <property type="entry name" value="SHIKIMATE KINASE"/>
    <property type="match status" value="1"/>
</dbReference>
<dbReference type="EMBL" id="LXSG01000035">
    <property type="protein sequence ID" value="OAM17786.1"/>
    <property type="molecule type" value="Genomic_DNA"/>
</dbReference>
<evidence type="ECO:0000256" key="10">
    <source>
        <dbReference type="ARBA" id="ARBA00048567"/>
    </source>
</evidence>
<dbReference type="GO" id="GO:0005829">
    <property type="term" value="C:cytosol"/>
    <property type="evidence" value="ECO:0007669"/>
    <property type="project" value="TreeGrafter"/>
</dbReference>
<evidence type="ECO:0000256" key="1">
    <source>
        <dbReference type="ARBA" id="ARBA00004842"/>
    </source>
</evidence>
<evidence type="ECO:0000313" key="12">
    <source>
        <dbReference type="EMBL" id="OAM17786.1"/>
    </source>
</evidence>
<dbReference type="Pfam" id="PF01202">
    <property type="entry name" value="SKI"/>
    <property type="match status" value="1"/>
</dbReference>
<dbReference type="OrthoDB" id="9800332at2"/>
<evidence type="ECO:0000256" key="7">
    <source>
        <dbReference type="ARBA" id="ARBA00022777"/>
    </source>
</evidence>
<dbReference type="STRING" id="539.A7P85_07970"/>
<keyword evidence="6 11" id="KW-0547">Nucleotide-binding</keyword>
<dbReference type="GO" id="GO:0008652">
    <property type="term" value="P:amino acid biosynthetic process"/>
    <property type="evidence" value="ECO:0007669"/>
    <property type="project" value="UniProtKB-KW"/>
</dbReference>
<keyword evidence="11" id="KW-0479">Metal-binding</keyword>
<comment type="caution">
    <text evidence="12">The sequence shown here is derived from an EMBL/GenBank/DDBJ whole genome shotgun (WGS) entry which is preliminary data.</text>
</comment>
<keyword evidence="11" id="KW-0460">Magnesium</keyword>
<dbReference type="GO" id="GO:0009423">
    <property type="term" value="P:chorismate biosynthetic process"/>
    <property type="evidence" value="ECO:0007669"/>
    <property type="project" value="UniProtKB-UniRule"/>
</dbReference>
<dbReference type="Proteomes" id="UP000077589">
    <property type="component" value="Unassembled WGS sequence"/>
</dbReference>
<evidence type="ECO:0000256" key="6">
    <source>
        <dbReference type="ARBA" id="ARBA00022741"/>
    </source>
</evidence>
<dbReference type="PRINTS" id="PR01100">
    <property type="entry name" value="SHIKIMTKNASE"/>
</dbReference>
<comment type="subunit">
    <text evidence="11">Monomer.</text>
</comment>
<name>A0A1A9RFK0_EIKCO</name>
<sequence length="184" mass="20855">MPAMDTMAGNIFFIGLMGAGKTTHGKQLAALLQRDFIDSDQLICQRTGVSIATIFELEGEGGFRKREAAIIDELTRRHPIILATGGGAVLSPDNRHCLHTRGTVIYLHATPEILYRRIQYDKNRPLLQVANPLDKLQTLYQQRDPLYRETAHLVFNIPPQHSCPQITKQLLQLIQQHQHSQENR</sequence>
<comment type="cofactor">
    <cofactor evidence="11">
        <name>Mg(2+)</name>
        <dbReference type="ChEBI" id="CHEBI:18420"/>
    </cofactor>
    <text evidence="11">Binds 1 Mg(2+) ion per subunit.</text>
</comment>
<protein>
    <recommendedName>
        <fullName evidence="3 11">Shikimate kinase</fullName>
        <shortName evidence="11">SK</shortName>
        <ecNumber evidence="3 11">2.7.1.71</ecNumber>
    </recommendedName>
</protein>
<feature type="binding site" evidence="11">
    <location>
        <position position="22"/>
    </location>
    <ligand>
        <name>Mg(2+)</name>
        <dbReference type="ChEBI" id="CHEBI:18420"/>
    </ligand>
</feature>
<evidence type="ECO:0000256" key="4">
    <source>
        <dbReference type="ARBA" id="ARBA00022605"/>
    </source>
</evidence>
<keyword evidence="5 11" id="KW-0808">Transferase</keyword>
<reference evidence="13" key="1">
    <citation type="submission" date="2016-05" db="EMBL/GenBank/DDBJ databases">
        <title>Draft genome of Corynebacterium afermentans subsp. afermentans LCDC 88199T.</title>
        <authorList>
            <person name="Bernier A.-M."/>
            <person name="Bernard K."/>
        </authorList>
    </citation>
    <scope>NUCLEOTIDE SEQUENCE [LARGE SCALE GENOMIC DNA]</scope>
    <source>
        <strain evidence="13">NML04-0072</strain>
    </source>
</reference>
<dbReference type="PROSITE" id="PS01128">
    <property type="entry name" value="SHIKIMATE_KINASE"/>
    <property type="match status" value="1"/>
</dbReference>
<evidence type="ECO:0000256" key="11">
    <source>
        <dbReference type="HAMAP-Rule" id="MF_00109"/>
    </source>
</evidence>
<dbReference type="GO" id="GO:0000287">
    <property type="term" value="F:magnesium ion binding"/>
    <property type="evidence" value="ECO:0007669"/>
    <property type="project" value="UniProtKB-UniRule"/>
</dbReference>
<evidence type="ECO:0000256" key="2">
    <source>
        <dbReference type="ARBA" id="ARBA00006997"/>
    </source>
</evidence>
<feature type="binding site" evidence="11">
    <location>
        <position position="86"/>
    </location>
    <ligand>
        <name>substrate</name>
    </ligand>
</feature>
<dbReference type="InterPro" id="IPR027417">
    <property type="entry name" value="P-loop_NTPase"/>
</dbReference>
<dbReference type="HAMAP" id="MF_00109">
    <property type="entry name" value="Shikimate_kinase"/>
    <property type="match status" value="1"/>
</dbReference>
<comment type="pathway">
    <text evidence="1 11">Metabolic intermediate biosynthesis; chorismate biosynthesis; chorismate from D-erythrose 4-phosphate and phosphoenolpyruvate: step 5/7.</text>
</comment>
<feature type="binding site" evidence="11">
    <location>
        <position position="143"/>
    </location>
    <ligand>
        <name>substrate</name>
    </ligand>
</feature>
<feature type="binding site" evidence="11">
    <location>
        <begin position="18"/>
        <end position="23"/>
    </location>
    <ligand>
        <name>ATP</name>
        <dbReference type="ChEBI" id="CHEBI:30616"/>
    </ligand>
</feature>
<dbReference type="InterPro" id="IPR000623">
    <property type="entry name" value="Shikimate_kinase/TSH1"/>
</dbReference>
<evidence type="ECO:0000256" key="3">
    <source>
        <dbReference type="ARBA" id="ARBA00012154"/>
    </source>
</evidence>
<keyword evidence="8 11" id="KW-0067">ATP-binding</keyword>
<gene>
    <name evidence="11" type="primary">aroK</name>
    <name evidence="12" type="ORF">A7P90_08755</name>
</gene>
<evidence type="ECO:0000256" key="5">
    <source>
        <dbReference type="ARBA" id="ARBA00022679"/>
    </source>
</evidence>
<comment type="similarity">
    <text evidence="2 11">Belongs to the shikimate kinase family.</text>
</comment>
<comment type="subcellular location">
    <subcellularLocation>
        <location evidence="11">Cytoplasm</location>
    </subcellularLocation>
</comment>
<evidence type="ECO:0000313" key="13">
    <source>
        <dbReference type="Proteomes" id="UP000077589"/>
    </source>
</evidence>
<dbReference type="RefSeq" id="WP_049257861.1">
    <property type="nucleotide sequence ID" value="NZ_CAUTFU010000001.1"/>
</dbReference>
<dbReference type="GO" id="GO:0004765">
    <property type="term" value="F:shikimate kinase activity"/>
    <property type="evidence" value="ECO:0007669"/>
    <property type="project" value="UniProtKB-UniRule"/>
</dbReference>
<feature type="binding site" evidence="11">
    <location>
        <position position="64"/>
    </location>
    <ligand>
        <name>substrate</name>
    </ligand>
</feature>
<evidence type="ECO:0000256" key="9">
    <source>
        <dbReference type="ARBA" id="ARBA00023141"/>
    </source>
</evidence>
<organism evidence="12 13">
    <name type="scientific">Eikenella corrodens</name>
    <dbReference type="NCBI Taxonomy" id="539"/>
    <lineage>
        <taxon>Bacteria</taxon>
        <taxon>Pseudomonadati</taxon>
        <taxon>Pseudomonadota</taxon>
        <taxon>Betaproteobacteria</taxon>
        <taxon>Neisseriales</taxon>
        <taxon>Neisseriaceae</taxon>
        <taxon>Eikenella</taxon>
    </lineage>
</organism>
<dbReference type="CDD" id="cd00464">
    <property type="entry name" value="SK"/>
    <property type="match status" value="1"/>
</dbReference>
<dbReference type="PANTHER" id="PTHR21087:SF16">
    <property type="entry name" value="SHIKIMATE KINASE 1, CHLOROPLASTIC"/>
    <property type="match status" value="1"/>
</dbReference>
<feature type="binding site" evidence="11">
    <location>
        <position position="124"/>
    </location>
    <ligand>
        <name>ATP</name>
        <dbReference type="ChEBI" id="CHEBI:30616"/>
    </ligand>
</feature>